<dbReference type="GO" id="GO:0030968">
    <property type="term" value="P:endoplasmic reticulum unfolded protein response"/>
    <property type="evidence" value="ECO:0007669"/>
    <property type="project" value="TreeGrafter"/>
</dbReference>
<name>A0A4U7KST7_9BASI</name>
<feature type="compositionally biased region" description="Low complexity" evidence="12">
    <location>
        <begin position="86"/>
        <end position="106"/>
    </location>
</feature>
<dbReference type="AlphaFoldDB" id="A0A4U7KST7"/>
<keyword evidence="4" id="KW-0645">Protease</keyword>
<dbReference type="Pfam" id="PF21403">
    <property type="entry name" value="OTU1_UBXL"/>
    <property type="match status" value="1"/>
</dbReference>
<dbReference type="EC" id="3.4.19.12" evidence="11"/>
<dbReference type="Pfam" id="PF02338">
    <property type="entry name" value="OTU"/>
    <property type="match status" value="1"/>
</dbReference>
<dbReference type="FunFam" id="3.90.70.80:FF:000016">
    <property type="entry name" value="Putative ubiquitin thioesterase otu1"/>
    <property type="match status" value="1"/>
</dbReference>
<evidence type="ECO:0000313" key="15">
    <source>
        <dbReference type="Proteomes" id="UP000306050"/>
    </source>
</evidence>
<evidence type="ECO:0000256" key="10">
    <source>
        <dbReference type="ARBA" id="ARBA00022833"/>
    </source>
</evidence>
<keyword evidence="5" id="KW-0479">Metal-binding</keyword>
<feature type="compositionally biased region" description="Low complexity" evidence="12">
    <location>
        <begin position="139"/>
        <end position="158"/>
    </location>
</feature>
<evidence type="ECO:0000256" key="3">
    <source>
        <dbReference type="ARBA" id="ARBA00022490"/>
    </source>
</evidence>
<dbReference type="EMBL" id="SRRM01000013">
    <property type="protein sequence ID" value="TKY87541.1"/>
    <property type="molecule type" value="Genomic_DNA"/>
</dbReference>
<dbReference type="CDD" id="cd17059">
    <property type="entry name" value="Ubl_OTU1"/>
    <property type="match status" value="1"/>
</dbReference>
<evidence type="ECO:0000256" key="1">
    <source>
        <dbReference type="ARBA" id="ARBA00000707"/>
    </source>
</evidence>
<accession>A0A4U7KST7</accession>
<dbReference type="Gene3D" id="3.10.20.90">
    <property type="entry name" value="Phosphatidylinositol 3-kinase Catalytic Subunit, Chain A, domain 1"/>
    <property type="match status" value="1"/>
</dbReference>
<feature type="region of interest" description="Disordered" evidence="12">
    <location>
        <begin position="80"/>
        <end position="163"/>
    </location>
</feature>
<evidence type="ECO:0000259" key="13">
    <source>
        <dbReference type="PROSITE" id="PS50802"/>
    </source>
</evidence>
<evidence type="ECO:0000256" key="6">
    <source>
        <dbReference type="ARBA" id="ARBA00022771"/>
    </source>
</evidence>
<evidence type="ECO:0000256" key="8">
    <source>
        <dbReference type="ARBA" id="ARBA00022801"/>
    </source>
</evidence>
<sequence>MIRIRHPQGTASFKVDESTTTLGQLQSYIAEQSGIAASDQELKIGYPPKSIDLASVGDATLLSSELVGIKRGEQVIVARKAGSGGRSVSTSTTPSATSSSHAATTSFGAMGGPKPNVSTATGPSGSYGLGARTLQDGLTARTPSTTTTTSAAPASASSGANVTDGSVSAALTSAPTSLLTLKVVPDDNSCLFNAVGYLFSQRLGSDICQNLRQTVASTIRSDPDSYPDIVLGQPRDAYVSKILSPTTWGGAIELSILSHHFGVEIDSIDVATGTVHRFGEDMAYENRAIVVYSGIHYDALTLKDGGAETTVFPNLTAIGVEEAEDEVLGAAKEVCRELKRRRYYTDTASFSLKCKTCGTKLTGEKEAVQHAKQTGHGDFGEV</sequence>
<dbReference type="PANTHER" id="PTHR13312">
    <property type="entry name" value="HIV-INDUCED PROTEIN-7-LIKE PROTEASE"/>
    <property type="match status" value="1"/>
</dbReference>
<keyword evidence="7 11" id="KW-0833">Ubl conjugation pathway</keyword>
<dbReference type="InterPro" id="IPR003323">
    <property type="entry name" value="OTU_dom"/>
</dbReference>
<evidence type="ECO:0000313" key="14">
    <source>
        <dbReference type="EMBL" id="TKY87541.1"/>
    </source>
</evidence>
<organism evidence="14 15">
    <name type="scientific">Sporisorium graminicola</name>
    <dbReference type="NCBI Taxonomy" id="280036"/>
    <lineage>
        <taxon>Eukaryota</taxon>
        <taxon>Fungi</taxon>
        <taxon>Dikarya</taxon>
        <taxon>Basidiomycota</taxon>
        <taxon>Ustilaginomycotina</taxon>
        <taxon>Ustilaginomycetes</taxon>
        <taxon>Ustilaginales</taxon>
        <taxon>Ustilaginaceae</taxon>
        <taxon>Sporisorium</taxon>
    </lineage>
</organism>
<keyword evidence="15" id="KW-1185">Reference proteome</keyword>
<dbReference type="GeneID" id="40726450"/>
<dbReference type="InterPro" id="IPR013087">
    <property type="entry name" value="Znf_C2H2_type"/>
</dbReference>
<keyword evidence="9 11" id="KW-0788">Thiol protease</keyword>
<dbReference type="GO" id="GO:0036503">
    <property type="term" value="P:ERAD pathway"/>
    <property type="evidence" value="ECO:0007669"/>
    <property type="project" value="TreeGrafter"/>
</dbReference>
<dbReference type="InterPro" id="IPR038765">
    <property type="entry name" value="Papain-like_cys_pep_sf"/>
</dbReference>
<evidence type="ECO:0000256" key="5">
    <source>
        <dbReference type="ARBA" id="ARBA00022723"/>
    </source>
</evidence>
<dbReference type="GO" id="GO:0005634">
    <property type="term" value="C:nucleus"/>
    <property type="evidence" value="ECO:0007669"/>
    <property type="project" value="TreeGrafter"/>
</dbReference>
<keyword evidence="6" id="KW-0863">Zinc-finger</keyword>
<dbReference type="SUPFAM" id="SSF54001">
    <property type="entry name" value="Cysteine proteinases"/>
    <property type="match status" value="1"/>
</dbReference>
<dbReference type="Gene3D" id="3.90.70.80">
    <property type="match status" value="1"/>
</dbReference>
<keyword evidence="3 11" id="KW-0963">Cytoplasm</keyword>
<dbReference type="GO" id="GO:0016579">
    <property type="term" value="P:protein deubiquitination"/>
    <property type="evidence" value="ECO:0007669"/>
    <property type="project" value="TreeGrafter"/>
</dbReference>
<evidence type="ECO:0000256" key="7">
    <source>
        <dbReference type="ARBA" id="ARBA00022786"/>
    </source>
</evidence>
<dbReference type="Pfam" id="PF24560">
    <property type="entry name" value="zf-C2H2_OTU1_C"/>
    <property type="match status" value="1"/>
</dbReference>
<dbReference type="GO" id="GO:0008270">
    <property type="term" value="F:zinc ion binding"/>
    <property type="evidence" value="ECO:0007669"/>
    <property type="project" value="UniProtKB-KW"/>
</dbReference>
<evidence type="ECO:0000256" key="9">
    <source>
        <dbReference type="ARBA" id="ARBA00022807"/>
    </source>
</evidence>
<proteinExistence type="predicted"/>
<dbReference type="GO" id="GO:0004843">
    <property type="term" value="F:cysteine-type deubiquitinase activity"/>
    <property type="evidence" value="ECO:0007669"/>
    <property type="project" value="UniProtKB-UniRule"/>
</dbReference>
<dbReference type="InterPro" id="IPR057766">
    <property type="entry name" value="Znf-C2H2_OTU1-like_C"/>
</dbReference>
<comment type="subcellular location">
    <subcellularLocation>
        <location evidence="2 11">Cytoplasm</location>
    </subcellularLocation>
</comment>
<dbReference type="Proteomes" id="UP000306050">
    <property type="component" value="Chromosome SGRAM_21"/>
</dbReference>
<protein>
    <recommendedName>
        <fullName evidence="11">Ubiquitin thioesterase OTU</fullName>
        <ecNumber evidence="11">3.4.19.12</ecNumber>
    </recommendedName>
</protein>
<dbReference type="OrthoDB" id="65596at2759"/>
<dbReference type="CDD" id="cd22745">
    <property type="entry name" value="OTU_OTU1"/>
    <property type="match status" value="1"/>
</dbReference>
<dbReference type="PANTHER" id="PTHR13312:SF0">
    <property type="entry name" value="UBIQUITIN THIOESTERASE OTU1"/>
    <property type="match status" value="1"/>
</dbReference>
<dbReference type="GO" id="GO:0005829">
    <property type="term" value="C:cytosol"/>
    <property type="evidence" value="ECO:0007669"/>
    <property type="project" value="TreeGrafter"/>
</dbReference>
<feature type="domain" description="OTU" evidence="13">
    <location>
        <begin position="179"/>
        <end position="303"/>
    </location>
</feature>
<evidence type="ECO:0000256" key="4">
    <source>
        <dbReference type="ARBA" id="ARBA00022670"/>
    </source>
</evidence>
<dbReference type="RefSeq" id="XP_029739526.1">
    <property type="nucleotide sequence ID" value="XM_029884153.1"/>
</dbReference>
<reference evidence="14 15" key="1">
    <citation type="submission" date="2019-05" db="EMBL/GenBank/DDBJ databases">
        <title>Sporisorium graminicola CBS 10092 draft sequencing and annotation.</title>
        <authorList>
            <person name="Solano-Gonzalez S."/>
            <person name="Caddick M.X."/>
            <person name="Darby A."/>
        </authorList>
    </citation>
    <scope>NUCLEOTIDE SEQUENCE [LARGE SCALE GENOMIC DNA]</scope>
    <source>
        <strain evidence="14 15">CBS 10092</strain>
    </source>
</reference>
<evidence type="ECO:0000256" key="11">
    <source>
        <dbReference type="RuleBase" id="RU367104"/>
    </source>
</evidence>
<dbReference type="PROSITE" id="PS50802">
    <property type="entry name" value="OTU"/>
    <property type="match status" value="1"/>
</dbReference>
<keyword evidence="8 11" id="KW-0378">Hydrolase</keyword>
<comment type="caution">
    <text evidence="14">The sequence shown here is derived from an EMBL/GenBank/DDBJ whole genome shotgun (WGS) entry which is preliminary data.</text>
</comment>
<dbReference type="InterPro" id="IPR048857">
    <property type="entry name" value="OTU1_Ubl"/>
</dbReference>
<comment type="function">
    <text evidence="11">Hydrolase that can remove conjugated ubiquitin from proteins and may therefore play an important regulatory role at the level of protein turnover by preventing degradation.</text>
</comment>
<gene>
    <name evidence="14" type="ORF">EX895_003555</name>
</gene>
<comment type="catalytic activity">
    <reaction evidence="1 11">
        <text>Thiol-dependent hydrolysis of ester, thioester, amide, peptide and isopeptide bonds formed by the C-terminal Gly of ubiquitin (a 76-residue protein attached to proteins as an intracellular targeting signal).</text>
        <dbReference type="EC" id="3.4.19.12"/>
    </reaction>
</comment>
<keyword evidence="10" id="KW-0862">Zinc</keyword>
<dbReference type="PROSITE" id="PS00028">
    <property type="entry name" value="ZINC_FINGER_C2H2_1"/>
    <property type="match status" value="1"/>
</dbReference>
<evidence type="ECO:0000256" key="2">
    <source>
        <dbReference type="ARBA" id="ARBA00004496"/>
    </source>
</evidence>
<dbReference type="KEGG" id="sgra:EX895_003555"/>
<evidence type="ECO:0000256" key="12">
    <source>
        <dbReference type="SAM" id="MobiDB-lite"/>
    </source>
</evidence>